<keyword evidence="4 6" id="KW-1133">Transmembrane helix</keyword>
<evidence type="ECO:0000256" key="5">
    <source>
        <dbReference type="ARBA" id="ARBA00023136"/>
    </source>
</evidence>
<dbReference type="InterPro" id="IPR006696">
    <property type="entry name" value="DUF423"/>
</dbReference>
<evidence type="ECO:0000313" key="8">
    <source>
        <dbReference type="EMBL" id="QEG34507.1"/>
    </source>
</evidence>
<organism evidence="8 9">
    <name type="scientific">Bythopirellula goksoeyrii</name>
    <dbReference type="NCBI Taxonomy" id="1400387"/>
    <lineage>
        <taxon>Bacteria</taxon>
        <taxon>Pseudomonadati</taxon>
        <taxon>Planctomycetota</taxon>
        <taxon>Planctomycetia</taxon>
        <taxon>Pirellulales</taxon>
        <taxon>Lacipirellulaceae</taxon>
        <taxon>Bythopirellula</taxon>
    </lineage>
</organism>
<evidence type="ECO:0000256" key="6">
    <source>
        <dbReference type="SAM" id="Phobius"/>
    </source>
</evidence>
<evidence type="ECO:0000256" key="3">
    <source>
        <dbReference type="ARBA" id="ARBA00022692"/>
    </source>
</evidence>
<evidence type="ECO:0000256" key="4">
    <source>
        <dbReference type="ARBA" id="ARBA00022989"/>
    </source>
</evidence>
<evidence type="ECO:0008006" key="10">
    <source>
        <dbReference type="Google" id="ProtNLM"/>
    </source>
</evidence>
<dbReference type="KEGG" id="bgok:Pr1d_17870"/>
<dbReference type="OrthoDB" id="9802121at2"/>
<feature type="chain" id="PRO_5022884834" description="DUF423 domain-containing protein" evidence="7">
    <location>
        <begin position="25"/>
        <end position="136"/>
    </location>
</feature>
<dbReference type="Proteomes" id="UP000323917">
    <property type="component" value="Chromosome"/>
</dbReference>
<sequence precursor="true">MSNRVALSLGAFLAAIAVALGAYAAHGLEEKILNLGYEADLARRMQWFETGVRYNLFHAIGILCAVLITELSDASQWFRAAPTLFLIGIALFSGSLYVMALGPESLRWLGAIVPLGGVAMITGWICVSCGAMASKK</sequence>
<dbReference type="RefSeq" id="WP_148073153.1">
    <property type="nucleotide sequence ID" value="NZ_CP042913.1"/>
</dbReference>
<protein>
    <recommendedName>
        <fullName evidence="10">DUF423 domain-containing protein</fullName>
    </recommendedName>
</protein>
<feature type="signal peptide" evidence="7">
    <location>
        <begin position="1"/>
        <end position="24"/>
    </location>
</feature>
<reference evidence="8 9" key="1">
    <citation type="submission" date="2019-08" db="EMBL/GenBank/DDBJ databases">
        <title>Deep-cultivation of Planctomycetes and their phenomic and genomic characterization uncovers novel biology.</title>
        <authorList>
            <person name="Wiegand S."/>
            <person name="Jogler M."/>
            <person name="Boedeker C."/>
            <person name="Pinto D."/>
            <person name="Vollmers J."/>
            <person name="Rivas-Marin E."/>
            <person name="Kohn T."/>
            <person name="Peeters S.H."/>
            <person name="Heuer A."/>
            <person name="Rast P."/>
            <person name="Oberbeckmann S."/>
            <person name="Bunk B."/>
            <person name="Jeske O."/>
            <person name="Meyerdierks A."/>
            <person name="Storesund J.E."/>
            <person name="Kallscheuer N."/>
            <person name="Luecker S."/>
            <person name="Lage O.M."/>
            <person name="Pohl T."/>
            <person name="Merkel B.J."/>
            <person name="Hornburger P."/>
            <person name="Mueller R.-W."/>
            <person name="Bruemmer F."/>
            <person name="Labrenz M."/>
            <person name="Spormann A.M."/>
            <person name="Op den Camp H."/>
            <person name="Overmann J."/>
            <person name="Amann R."/>
            <person name="Jetten M.S.M."/>
            <person name="Mascher T."/>
            <person name="Medema M.H."/>
            <person name="Devos D.P."/>
            <person name="Kaster A.-K."/>
            <person name="Ovreas L."/>
            <person name="Rohde M."/>
            <person name="Galperin M.Y."/>
            <person name="Jogler C."/>
        </authorList>
    </citation>
    <scope>NUCLEOTIDE SEQUENCE [LARGE SCALE GENOMIC DNA]</scope>
    <source>
        <strain evidence="8 9">Pr1d</strain>
    </source>
</reference>
<comment type="similarity">
    <text evidence="2">Belongs to the UPF0382 family.</text>
</comment>
<gene>
    <name evidence="8" type="ORF">Pr1d_17870</name>
</gene>
<proteinExistence type="inferred from homology"/>
<comment type="subcellular location">
    <subcellularLocation>
        <location evidence="1">Membrane</location>
        <topology evidence="1">Multi-pass membrane protein</topology>
    </subcellularLocation>
</comment>
<dbReference type="EMBL" id="CP042913">
    <property type="protein sequence ID" value="QEG34507.1"/>
    <property type="molecule type" value="Genomic_DNA"/>
</dbReference>
<evidence type="ECO:0000313" key="9">
    <source>
        <dbReference type="Proteomes" id="UP000323917"/>
    </source>
</evidence>
<accession>A0A5B9Q682</accession>
<dbReference type="PANTHER" id="PTHR43461">
    <property type="entry name" value="TRANSMEMBRANE PROTEIN 256"/>
    <property type="match status" value="1"/>
</dbReference>
<keyword evidence="5 6" id="KW-0472">Membrane</keyword>
<evidence type="ECO:0000256" key="2">
    <source>
        <dbReference type="ARBA" id="ARBA00009694"/>
    </source>
</evidence>
<keyword evidence="9" id="KW-1185">Reference proteome</keyword>
<keyword evidence="7" id="KW-0732">Signal</keyword>
<evidence type="ECO:0000256" key="7">
    <source>
        <dbReference type="SAM" id="SignalP"/>
    </source>
</evidence>
<name>A0A5B9Q682_9BACT</name>
<dbReference type="AlphaFoldDB" id="A0A5B9Q682"/>
<feature type="transmembrane region" description="Helical" evidence="6">
    <location>
        <begin position="108"/>
        <end position="133"/>
    </location>
</feature>
<dbReference type="GO" id="GO:0005886">
    <property type="term" value="C:plasma membrane"/>
    <property type="evidence" value="ECO:0007669"/>
    <property type="project" value="TreeGrafter"/>
</dbReference>
<feature type="transmembrane region" description="Helical" evidence="6">
    <location>
        <begin position="51"/>
        <end position="71"/>
    </location>
</feature>
<dbReference type="PANTHER" id="PTHR43461:SF1">
    <property type="entry name" value="TRANSMEMBRANE PROTEIN 256"/>
    <property type="match status" value="1"/>
</dbReference>
<dbReference type="Pfam" id="PF04241">
    <property type="entry name" value="DUF423"/>
    <property type="match status" value="1"/>
</dbReference>
<feature type="transmembrane region" description="Helical" evidence="6">
    <location>
        <begin position="83"/>
        <end position="102"/>
    </location>
</feature>
<keyword evidence="3 6" id="KW-0812">Transmembrane</keyword>
<evidence type="ECO:0000256" key="1">
    <source>
        <dbReference type="ARBA" id="ARBA00004141"/>
    </source>
</evidence>